<evidence type="ECO:0000313" key="2">
    <source>
        <dbReference type="Proteomes" id="UP001283361"/>
    </source>
</evidence>
<gene>
    <name evidence="1" type="ORF">RRG08_017742</name>
</gene>
<organism evidence="1 2">
    <name type="scientific">Elysia crispata</name>
    <name type="common">lettuce slug</name>
    <dbReference type="NCBI Taxonomy" id="231223"/>
    <lineage>
        <taxon>Eukaryota</taxon>
        <taxon>Metazoa</taxon>
        <taxon>Spiralia</taxon>
        <taxon>Lophotrochozoa</taxon>
        <taxon>Mollusca</taxon>
        <taxon>Gastropoda</taxon>
        <taxon>Heterobranchia</taxon>
        <taxon>Euthyneura</taxon>
        <taxon>Panpulmonata</taxon>
        <taxon>Sacoglossa</taxon>
        <taxon>Placobranchoidea</taxon>
        <taxon>Plakobranchidae</taxon>
        <taxon>Elysia</taxon>
    </lineage>
</organism>
<sequence length="124" mass="13706">MANVTEPLVGAREFFTLIGFVYHNSTDAYRPVHSSHLPPSSSALRPPLCVGIKPCHKQNLFDLLTRETDSDAGSSQGKRYHQPQHLVLVGLHYSLCVCGGNDSEAESSLQVQEFRISSRIIENV</sequence>
<dbReference type="EMBL" id="JAWDGP010007779">
    <property type="protein sequence ID" value="KAK3704950.1"/>
    <property type="molecule type" value="Genomic_DNA"/>
</dbReference>
<keyword evidence="2" id="KW-1185">Reference proteome</keyword>
<proteinExistence type="predicted"/>
<comment type="caution">
    <text evidence="1">The sequence shown here is derived from an EMBL/GenBank/DDBJ whole genome shotgun (WGS) entry which is preliminary data.</text>
</comment>
<dbReference type="AlphaFoldDB" id="A0AAE0XRC7"/>
<evidence type="ECO:0000313" key="1">
    <source>
        <dbReference type="EMBL" id="KAK3704950.1"/>
    </source>
</evidence>
<name>A0AAE0XRC7_9GAST</name>
<accession>A0AAE0XRC7</accession>
<reference evidence="1" key="1">
    <citation type="journal article" date="2023" name="G3 (Bethesda)">
        <title>A reference genome for the long-term kleptoplast-retaining sea slug Elysia crispata morphotype clarki.</title>
        <authorList>
            <person name="Eastman K.E."/>
            <person name="Pendleton A.L."/>
            <person name="Shaikh M.A."/>
            <person name="Suttiyut T."/>
            <person name="Ogas R."/>
            <person name="Tomko P."/>
            <person name="Gavelis G."/>
            <person name="Widhalm J.R."/>
            <person name="Wisecaver J.H."/>
        </authorList>
    </citation>
    <scope>NUCLEOTIDE SEQUENCE</scope>
    <source>
        <strain evidence="1">ECLA1</strain>
    </source>
</reference>
<protein>
    <submittedName>
        <fullName evidence="1">Uncharacterized protein</fullName>
    </submittedName>
</protein>
<dbReference type="Proteomes" id="UP001283361">
    <property type="component" value="Unassembled WGS sequence"/>
</dbReference>